<protein>
    <recommendedName>
        <fullName evidence="3">Diguanylate cyclase</fullName>
    </recommendedName>
</protein>
<name>A0AAW8MAD0_9PSED</name>
<evidence type="ECO:0000313" key="1">
    <source>
        <dbReference type="EMBL" id="MDR6959077.1"/>
    </source>
</evidence>
<evidence type="ECO:0000313" key="2">
    <source>
        <dbReference type="Proteomes" id="UP001252613"/>
    </source>
</evidence>
<gene>
    <name evidence="1" type="ORF">J2W43_003064</name>
</gene>
<organism evidence="1 2">
    <name type="scientific">Pseudomonas brassicacearum</name>
    <dbReference type="NCBI Taxonomy" id="930166"/>
    <lineage>
        <taxon>Bacteria</taxon>
        <taxon>Pseudomonadati</taxon>
        <taxon>Pseudomonadota</taxon>
        <taxon>Gammaproteobacteria</taxon>
        <taxon>Pseudomonadales</taxon>
        <taxon>Pseudomonadaceae</taxon>
        <taxon>Pseudomonas</taxon>
    </lineage>
</organism>
<comment type="caution">
    <text evidence="1">The sequence shown here is derived from an EMBL/GenBank/DDBJ whole genome shotgun (WGS) entry which is preliminary data.</text>
</comment>
<dbReference type="AlphaFoldDB" id="A0AAW8MAD0"/>
<proteinExistence type="predicted"/>
<evidence type="ECO:0008006" key="3">
    <source>
        <dbReference type="Google" id="ProtNLM"/>
    </source>
</evidence>
<dbReference type="EMBL" id="JAVDVC010000005">
    <property type="protein sequence ID" value="MDR6959077.1"/>
    <property type="molecule type" value="Genomic_DNA"/>
</dbReference>
<accession>A0AAW8MAD0</accession>
<reference evidence="1" key="1">
    <citation type="submission" date="2023-07" db="EMBL/GenBank/DDBJ databases">
        <title>Sorghum-associated microbial communities from plants grown in Nebraska, USA.</title>
        <authorList>
            <person name="Schachtman D."/>
        </authorList>
    </citation>
    <scope>NUCLEOTIDE SEQUENCE</scope>
    <source>
        <strain evidence="1">3432</strain>
    </source>
</reference>
<sequence length="39" mass="4103">MVKMPGADTMARCASFFYIKEAPVSAGDKGRSLNPGARA</sequence>
<dbReference type="Proteomes" id="UP001252613">
    <property type="component" value="Unassembled WGS sequence"/>
</dbReference>